<dbReference type="HOGENOM" id="CLU_017576_0_0_12"/>
<dbReference type="eggNOG" id="COG4258">
    <property type="taxonomic scope" value="Bacteria"/>
</dbReference>
<dbReference type="STRING" id="526224.Bmur_0432"/>
<evidence type="ECO:0000259" key="7">
    <source>
        <dbReference type="Pfam" id="PF03176"/>
    </source>
</evidence>
<proteinExistence type="predicted"/>
<dbReference type="InterPro" id="IPR004869">
    <property type="entry name" value="MMPL_dom"/>
</dbReference>
<feature type="transmembrane region" description="Helical" evidence="6">
    <location>
        <begin position="336"/>
        <end position="359"/>
    </location>
</feature>
<evidence type="ECO:0000256" key="5">
    <source>
        <dbReference type="ARBA" id="ARBA00023136"/>
    </source>
</evidence>
<feature type="transmembrane region" description="Helical" evidence="6">
    <location>
        <begin position="6"/>
        <end position="24"/>
    </location>
</feature>
<protein>
    <recommendedName>
        <fullName evidence="7">Membrane transport protein MMPL domain-containing protein</fullName>
    </recommendedName>
</protein>
<dbReference type="SUPFAM" id="SSF82866">
    <property type="entry name" value="Multidrug efflux transporter AcrB transmembrane domain"/>
    <property type="match status" value="2"/>
</dbReference>
<evidence type="ECO:0000256" key="3">
    <source>
        <dbReference type="ARBA" id="ARBA00022692"/>
    </source>
</evidence>
<evidence type="ECO:0000313" key="9">
    <source>
        <dbReference type="Proteomes" id="UP000001915"/>
    </source>
</evidence>
<reference evidence="8 9" key="1">
    <citation type="journal article" date="2010" name="Stand. Genomic Sci.">
        <title>Complete genome sequence of Brachyspira murdochii type strain (56-150).</title>
        <authorList>
            <person name="Pati A."/>
            <person name="Sikorski J."/>
            <person name="Gronow S."/>
            <person name="Munk C."/>
            <person name="Lapidus A."/>
            <person name="Copeland A."/>
            <person name="Glavina Del Tio T."/>
            <person name="Nolan M."/>
            <person name="Lucas S."/>
            <person name="Chen F."/>
            <person name="Tice H."/>
            <person name="Cheng J.F."/>
            <person name="Han C."/>
            <person name="Detter J.C."/>
            <person name="Bruce D."/>
            <person name="Tapia R."/>
            <person name="Goodwin L."/>
            <person name="Pitluck S."/>
            <person name="Liolios K."/>
            <person name="Ivanova N."/>
            <person name="Mavromatis K."/>
            <person name="Mikhailova N."/>
            <person name="Chen A."/>
            <person name="Palaniappan K."/>
            <person name="Land M."/>
            <person name="Hauser L."/>
            <person name="Chang Y.J."/>
            <person name="Jeffries C.D."/>
            <person name="Spring S."/>
            <person name="Rohde M."/>
            <person name="Goker M."/>
            <person name="Bristow J."/>
            <person name="Eisen J.A."/>
            <person name="Markowitz V."/>
            <person name="Hugenholtz P."/>
            <person name="Kyrpides N.C."/>
            <person name="Klenk H.P."/>
        </authorList>
    </citation>
    <scope>NUCLEOTIDE SEQUENCE [LARGE SCALE GENOMIC DNA]</scope>
    <source>
        <strain evidence="9">ATCC 51284 / DSM 12563 / 56-150</strain>
    </source>
</reference>
<name>D5U644_BRAM5</name>
<dbReference type="Pfam" id="PF03176">
    <property type="entry name" value="MMPL"/>
    <property type="match status" value="1"/>
</dbReference>
<evidence type="ECO:0000256" key="4">
    <source>
        <dbReference type="ARBA" id="ARBA00022989"/>
    </source>
</evidence>
<dbReference type="PRINTS" id="PR00702">
    <property type="entry name" value="ACRIFLAVINRP"/>
</dbReference>
<keyword evidence="5 6" id="KW-0472">Membrane</keyword>
<feature type="transmembrane region" description="Helical" evidence="6">
    <location>
        <begin position="647"/>
        <end position="666"/>
    </location>
</feature>
<accession>D5U644</accession>
<dbReference type="InterPro" id="IPR050545">
    <property type="entry name" value="Mycobact_MmpL"/>
</dbReference>
<dbReference type="OrthoDB" id="9780358at2"/>
<dbReference type="EMBL" id="CP001959">
    <property type="protein sequence ID" value="ADG70535.1"/>
    <property type="molecule type" value="Genomic_DNA"/>
</dbReference>
<evidence type="ECO:0000256" key="6">
    <source>
        <dbReference type="SAM" id="Phobius"/>
    </source>
</evidence>
<evidence type="ECO:0000313" key="8">
    <source>
        <dbReference type="EMBL" id="ADG70535.1"/>
    </source>
</evidence>
<dbReference type="KEGG" id="brm:Bmur_0432"/>
<evidence type="ECO:0000256" key="1">
    <source>
        <dbReference type="ARBA" id="ARBA00004651"/>
    </source>
</evidence>
<feature type="transmembrane region" description="Helical" evidence="6">
    <location>
        <begin position="672"/>
        <end position="691"/>
    </location>
</feature>
<dbReference type="Gene3D" id="1.20.1640.10">
    <property type="entry name" value="Multidrug efflux transporter AcrB transmembrane domain"/>
    <property type="match status" value="2"/>
</dbReference>
<dbReference type="AlphaFoldDB" id="D5U644"/>
<dbReference type="Proteomes" id="UP000001915">
    <property type="component" value="Chromosome"/>
</dbReference>
<gene>
    <name evidence="8" type="ordered locus">Bmur_0432</name>
</gene>
<organism evidence="8 9">
    <name type="scientific">Brachyspira murdochii (strain ATCC 51284 / DSM 12563 / 56-150)</name>
    <name type="common">Serpulina murdochii</name>
    <dbReference type="NCBI Taxonomy" id="526224"/>
    <lineage>
        <taxon>Bacteria</taxon>
        <taxon>Pseudomonadati</taxon>
        <taxon>Spirochaetota</taxon>
        <taxon>Spirochaetia</taxon>
        <taxon>Brachyspirales</taxon>
        <taxon>Brachyspiraceae</taxon>
        <taxon>Brachyspira</taxon>
    </lineage>
</organism>
<dbReference type="PANTHER" id="PTHR33406">
    <property type="entry name" value="MEMBRANE PROTEIN MJ1562-RELATED"/>
    <property type="match status" value="1"/>
</dbReference>
<feature type="transmembrane region" description="Helical" evidence="6">
    <location>
        <begin position="703"/>
        <end position="725"/>
    </location>
</feature>
<dbReference type="RefSeq" id="WP_013112962.1">
    <property type="nucleotide sequence ID" value="NC_014150.1"/>
</dbReference>
<dbReference type="InterPro" id="IPR001036">
    <property type="entry name" value="Acrflvin-R"/>
</dbReference>
<feature type="transmembrane region" description="Helical" evidence="6">
    <location>
        <begin position="272"/>
        <end position="294"/>
    </location>
</feature>
<keyword evidence="3 6" id="KW-0812">Transmembrane</keyword>
<feature type="domain" description="Membrane transport protein MMPL" evidence="7">
    <location>
        <begin position="217"/>
        <end position="379"/>
    </location>
</feature>
<sequence length="759" mass="86933">MKRSKLLIVLWIFFHLSALILFIARYDKTAKIDTNFLSITPKFLEDKDFQKPLEDFFLKNSSSIKIFIESDNFDNAKNSALKLEEYINNLDSNVLVNLYSRDYDDILNIMIKYKYQLLSKEIRDYLLNDEAYIVAENSIINFYSPFFIPIADNIEDDPFFVLNSKINEILVSENNIQSRDGIQFVNYNNKYNILINIDMPKKIDSESFFNNLTVFLNDLSVSDDVKTYISGVPIHTYYSQKSAKKEITIISIVSLIVICMMFIFIFKSVKPYIISMCTIFIAGAAAFLYSSVFFNSIHIFTFVFGTSLIGISIDHSIHFITEWYNEKDKKEVLKKIFPSMLLGFLTTIISYLSLFLTSLTLLKQIALFSIFGLISSFLTVNIIYPIIFKNDKRNIKQSVLLGSRNILNEYIKIINIKTVSIIFVIVIILSIIFIPRIKVNFSANQLYDTPDFLLESESEVYKRLNTSLAKNIIISSGETLSEALEAEESIESYFTNNYNAISRILYSEKKQRENIKLTEEKLMPLLREQIKELNLDESSFNKIKAEFESIKNDVLDINSIIESDSFSELKKIITTNNNKYFIIATSDYDTNNTIKITNNNVKVFNLNEEINDALDSTAKTAVKMALIAYILIFIAMSIFFNNKQAAAIILVQLMSVLINLSIHSIFGININIFSIFALILSIGISIDYAIFFSNSAADKEITFLAVFLSMMTTVLSFGTLAFSSFIPVKSFGLFLFIGVLSSFLISPVLFKFNRLIEKV</sequence>
<feature type="transmembrane region" description="Helical" evidence="6">
    <location>
        <begin position="621"/>
        <end position="640"/>
    </location>
</feature>
<feature type="transmembrane region" description="Helical" evidence="6">
    <location>
        <begin position="414"/>
        <end position="434"/>
    </location>
</feature>
<feature type="transmembrane region" description="Helical" evidence="6">
    <location>
        <begin position="247"/>
        <end position="266"/>
    </location>
</feature>
<feature type="transmembrane region" description="Helical" evidence="6">
    <location>
        <begin position="365"/>
        <end position="387"/>
    </location>
</feature>
<evidence type="ECO:0000256" key="2">
    <source>
        <dbReference type="ARBA" id="ARBA00022475"/>
    </source>
</evidence>
<feature type="transmembrane region" description="Helical" evidence="6">
    <location>
        <begin position="731"/>
        <end position="750"/>
    </location>
</feature>
<comment type="subcellular location">
    <subcellularLocation>
        <location evidence="1">Cell membrane</location>
        <topology evidence="1">Multi-pass membrane protein</topology>
    </subcellularLocation>
</comment>
<dbReference type="GO" id="GO:0005886">
    <property type="term" value="C:plasma membrane"/>
    <property type="evidence" value="ECO:0007669"/>
    <property type="project" value="UniProtKB-SubCell"/>
</dbReference>
<dbReference type="GO" id="GO:0022857">
    <property type="term" value="F:transmembrane transporter activity"/>
    <property type="evidence" value="ECO:0007669"/>
    <property type="project" value="InterPro"/>
</dbReference>
<keyword evidence="4 6" id="KW-1133">Transmembrane helix</keyword>
<dbReference type="PANTHER" id="PTHR33406:SF13">
    <property type="entry name" value="MEMBRANE PROTEIN YDFJ"/>
    <property type="match status" value="1"/>
</dbReference>
<keyword evidence="2" id="KW-1003">Cell membrane</keyword>